<keyword evidence="2" id="KW-1185">Reference proteome</keyword>
<dbReference type="Proteomes" id="UP000554482">
    <property type="component" value="Unassembled WGS sequence"/>
</dbReference>
<organism evidence="1 2">
    <name type="scientific">Thalictrum thalictroides</name>
    <name type="common">Rue-anemone</name>
    <name type="synonym">Anemone thalictroides</name>
    <dbReference type="NCBI Taxonomy" id="46969"/>
    <lineage>
        <taxon>Eukaryota</taxon>
        <taxon>Viridiplantae</taxon>
        <taxon>Streptophyta</taxon>
        <taxon>Embryophyta</taxon>
        <taxon>Tracheophyta</taxon>
        <taxon>Spermatophyta</taxon>
        <taxon>Magnoliopsida</taxon>
        <taxon>Ranunculales</taxon>
        <taxon>Ranunculaceae</taxon>
        <taxon>Thalictroideae</taxon>
        <taxon>Thalictrum</taxon>
    </lineage>
</organism>
<evidence type="ECO:0000313" key="2">
    <source>
        <dbReference type="Proteomes" id="UP000554482"/>
    </source>
</evidence>
<evidence type="ECO:0000313" key="1">
    <source>
        <dbReference type="EMBL" id="KAF5196911.1"/>
    </source>
</evidence>
<dbReference type="AlphaFoldDB" id="A0A7J6WHR0"/>
<sequence length="67" mass="7933">MARHRYLALVLISRICNNYISQDLQDDDTTNESELWCIKGYCEGRSIDDNILMPQKFYIIWSKSSTR</sequence>
<reference evidence="1 2" key="1">
    <citation type="submission" date="2020-06" db="EMBL/GenBank/DDBJ databases">
        <title>Transcriptomic and genomic resources for Thalictrum thalictroides and T. hernandezii: Facilitating candidate gene discovery in an emerging model plant lineage.</title>
        <authorList>
            <person name="Arias T."/>
            <person name="Riano-Pachon D.M."/>
            <person name="Di Stilio V.S."/>
        </authorList>
    </citation>
    <scope>NUCLEOTIDE SEQUENCE [LARGE SCALE GENOMIC DNA]</scope>
    <source>
        <strain evidence="2">cv. WT478/WT964</strain>
        <tissue evidence="1">Leaves</tissue>
    </source>
</reference>
<gene>
    <name evidence="1" type="ORF">FRX31_013499</name>
</gene>
<proteinExistence type="predicted"/>
<protein>
    <submittedName>
        <fullName evidence="1">Uncharacterized protein</fullName>
    </submittedName>
</protein>
<dbReference type="EMBL" id="JABWDY010015358">
    <property type="protein sequence ID" value="KAF5196911.1"/>
    <property type="molecule type" value="Genomic_DNA"/>
</dbReference>
<comment type="caution">
    <text evidence="1">The sequence shown here is derived from an EMBL/GenBank/DDBJ whole genome shotgun (WGS) entry which is preliminary data.</text>
</comment>
<name>A0A7J6WHR0_THATH</name>
<accession>A0A7J6WHR0</accession>